<keyword evidence="2" id="KW-1185">Reference proteome</keyword>
<sequence length="215" mass="21392">MNVINIEPIDRRGFLRGAAALAAAATIGMEAQPAAEAAATATAATHSTCALASASGLINPTALGVGGVGTAYARITIQGHFVPANATAALRSVKAHYAVSINGKITDVPMYAWAASSGKPQSSTIKVPVGPGAGVLLSVEIGSPQTAEDYYFLSAGSTPGIAKLVPGTYAIVAGTPNLSGCRLTQYNGAPALVRGGATGPVPVDFEYVLVTVAGV</sequence>
<dbReference type="EMBL" id="AP025739">
    <property type="protein sequence ID" value="BDI33583.1"/>
    <property type="molecule type" value="Genomic_DNA"/>
</dbReference>
<organism evidence="1 2">
    <name type="scientific">Capsulimonas corticalis</name>
    <dbReference type="NCBI Taxonomy" id="2219043"/>
    <lineage>
        <taxon>Bacteria</taxon>
        <taxon>Bacillati</taxon>
        <taxon>Armatimonadota</taxon>
        <taxon>Armatimonadia</taxon>
        <taxon>Capsulimonadales</taxon>
        <taxon>Capsulimonadaceae</taxon>
        <taxon>Capsulimonas</taxon>
    </lineage>
</organism>
<gene>
    <name evidence="1" type="ORF">CCAX7_56340</name>
</gene>
<dbReference type="AlphaFoldDB" id="A0A402D0K1"/>
<reference evidence="1 2" key="1">
    <citation type="journal article" date="2019" name="Int. J. Syst. Evol. Microbiol.">
        <title>Capsulimonas corticalis gen. nov., sp. nov., an aerobic capsulated bacterium, of a novel bacterial order, Capsulimonadales ord. nov., of the class Armatimonadia of the phylum Armatimonadetes.</title>
        <authorList>
            <person name="Li J."/>
            <person name="Kudo C."/>
            <person name="Tonouchi A."/>
        </authorList>
    </citation>
    <scope>NUCLEOTIDE SEQUENCE [LARGE SCALE GENOMIC DNA]</scope>
    <source>
        <strain evidence="1 2">AX-7</strain>
    </source>
</reference>
<protein>
    <submittedName>
        <fullName evidence="1">Uncharacterized protein</fullName>
    </submittedName>
</protein>
<dbReference type="KEGG" id="ccot:CCAX7_56340"/>
<evidence type="ECO:0000313" key="2">
    <source>
        <dbReference type="Proteomes" id="UP000287394"/>
    </source>
</evidence>
<dbReference type="PROSITE" id="PS51318">
    <property type="entry name" value="TAT"/>
    <property type="match status" value="1"/>
</dbReference>
<dbReference type="InterPro" id="IPR006311">
    <property type="entry name" value="TAT_signal"/>
</dbReference>
<dbReference type="RefSeq" id="WP_119323086.1">
    <property type="nucleotide sequence ID" value="NZ_AP025739.1"/>
</dbReference>
<dbReference type="Pfam" id="PF10518">
    <property type="entry name" value="TAT_signal"/>
    <property type="match status" value="1"/>
</dbReference>
<dbReference type="Proteomes" id="UP000287394">
    <property type="component" value="Chromosome"/>
</dbReference>
<evidence type="ECO:0000313" key="1">
    <source>
        <dbReference type="EMBL" id="BDI33583.1"/>
    </source>
</evidence>
<name>A0A402D0K1_9BACT</name>
<dbReference type="InterPro" id="IPR019546">
    <property type="entry name" value="TAT_signal_bac_arc"/>
</dbReference>
<proteinExistence type="predicted"/>
<accession>A0A402D0K1</accession>
<dbReference type="NCBIfam" id="TIGR01409">
    <property type="entry name" value="TAT_signal_seq"/>
    <property type="match status" value="1"/>
</dbReference>